<keyword evidence="3" id="KW-1185">Reference proteome</keyword>
<comment type="caution">
    <text evidence="2">The sequence shown here is derived from an EMBL/GenBank/DDBJ whole genome shotgun (WGS) entry which is preliminary data.</text>
</comment>
<dbReference type="AlphaFoldDB" id="A0A8S0X2W4"/>
<dbReference type="EMBL" id="CADCXN010000093">
    <property type="protein sequence ID" value="CAA9892244.1"/>
    <property type="molecule type" value="Genomic_DNA"/>
</dbReference>
<dbReference type="RefSeq" id="WP_174627030.1">
    <property type="nucleotide sequence ID" value="NZ_CADCXN010000093.1"/>
</dbReference>
<dbReference type="PROSITE" id="PS50994">
    <property type="entry name" value="INTEGRASE"/>
    <property type="match status" value="1"/>
</dbReference>
<evidence type="ECO:0000259" key="1">
    <source>
        <dbReference type="PROSITE" id="PS50994"/>
    </source>
</evidence>
<dbReference type="GO" id="GO:0015074">
    <property type="term" value="P:DNA integration"/>
    <property type="evidence" value="ECO:0007669"/>
    <property type="project" value="InterPro"/>
</dbReference>
<evidence type="ECO:0000313" key="3">
    <source>
        <dbReference type="Proteomes" id="UP000494216"/>
    </source>
</evidence>
<gene>
    <name evidence="2" type="ORF">METHB2_610009</name>
</gene>
<dbReference type="InterPro" id="IPR001584">
    <property type="entry name" value="Integrase_cat-core"/>
</dbReference>
<evidence type="ECO:0000313" key="2">
    <source>
        <dbReference type="EMBL" id="CAA9892244.1"/>
    </source>
</evidence>
<reference evidence="2 3" key="1">
    <citation type="submission" date="2020-02" db="EMBL/GenBank/DDBJ databases">
        <authorList>
            <person name="Hogendoorn C."/>
        </authorList>
    </citation>
    <scope>NUCLEOTIDE SEQUENCE [LARGE SCALE GENOMIC DNA]</scope>
    <source>
        <strain evidence="2">METHB21</strain>
    </source>
</reference>
<accession>A0A8S0X2W4</accession>
<name>A0A8S0X2W4_9GAMM</name>
<dbReference type="SUPFAM" id="SSF53098">
    <property type="entry name" value="Ribonuclease H-like"/>
    <property type="match status" value="1"/>
</dbReference>
<protein>
    <submittedName>
        <fullName evidence="2">Transposase</fullName>
    </submittedName>
</protein>
<dbReference type="GO" id="GO:0003676">
    <property type="term" value="F:nucleic acid binding"/>
    <property type="evidence" value="ECO:0007669"/>
    <property type="project" value="InterPro"/>
</dbReference>
<proteinExistence type="predicted"/>
<dbReference type="InterPro" id="IPR012337">
    <property type="entry name" value="RNaseH-like_sf"/>
</dbReference>
<dbReference type="Proteomes" id="UP000494216">
    <property type="component" value="Unassembled WGS sequence"/>
</dbReference>
<organism evidence="2 3">
    <name type="scientific">Candidatus Methylobacter favarea</name>
    <dbReference type="NCBI Taxonomy" id="2707345"/>
    <lineage>
        <taxon>Bacteria</taxon>
        <taxon>Pseudomonadati</taxon>
        <taxon>Pseudomonadota</taxon>
        <taxon>Gammaproteobacteria</taxon>
        <taxon>Methylococcales</taxon>
        <taxon>Methylococcaceae</taxon>
        <taxon>Methylobacter</taxon>
    </lineage>
</organism>
<sequence length="166" mass="18971">MLTPVDEAVIVEARRTTLLPLDDLYYLLLPQIPVLTRSNLHHCLQRHGVSRLADLLPDQEKTAARTFKAYEPGFLHLDSAQINLGKDKGYLCVALDRATRYVYLELHDNKRMEAAAEFLKQTLAHYPFKIEKLLTDNGIEFSYNPLPDGKKPKDKEHPFVALCKAQ</sequence>
<dbReference type="Gene3D" id="3.30.420.10">
    <property type="entry name" value="Ribonuclease H-like superfamily/Ribonuclease H"/>
    <property type="match status" value="1"/>
</dbReference>
<feature type="domain" description="Integrase catalytic" evidence="1">
    <location>
        <begin position="53"/>
        <end position="166"/>
    </location>
</feature>
<dbReference type="InterPro" id="IPR036397">
    <property type="entry name" value="RNaseH_sf"/>
</dbReference>